<dbReference type="GO" id="GO:0008237">
    <property type="term" value="F:metallopeptidase activity"/>
    <property type="evidence" value="ECO:0007669"/>
    <property type="project" value="InterPro"/>
</dbReference>
<dbReference type="AlphaFoldDB" id="A0A3S9V5I8"/>
<dbReference type="OrthoDB" id="2615003at2"/>
<evidence type="ECO:0000256" key="2">
    <source>
        <dbReference type="ARBA" id="ARBA00022525"/>
    </source>
</evidence>
<protein>
    <recommendedName>
        <fullName evidence="4">ATLF-like domain-containing protein</fullName>
    </recommendedName>
</protein>
<name>A0A3S9V5I8_9BACL</name>
<feature type="signal peptide" evidence="3">
    <location>
        <begin position="1"/>
        <end position="30"/>
    </location>
</feature>
<dbReference type="SUPFAM" id="SSF55486">
    <property type="entry name" value="Metalloproteases ('zincins'), catalytic domain"/>
    <property type="match status" value="1"/>
</dbReference>
<dbReference type="InterPro" id="IPR047568">
    <property type="entry name" value="ATLF-like_dom"/>
</dbReference>
<dbReference type="PROSITE" id="PS51995">
    <property type="entry name" value="ATLF"/>
    <property type="match status" value="1"/>
</dbReference>
<dbReference type="KEGG" id="plut:EI981_27395"/>
<proteinExistence type="predicted"/>
<reference evidence="6" key="1">
    <citation type="submission" date="2018-12" db="EMBL/GenBank/DDBJ databases">
        <title>Complete genome sequence of Paenibacillus sp. MBLB1234.</title>
        <authorList>
            <person name="Nam Y.-D."/>
            <person name="Kang J."/>
            <person name="Chung W.-H."/>
            <person name="Park Y.S."/>
        </authorList>
    </citation>
    <scope>NUCLEOTIDE SEQUENCE [LARGE SCALE GENOMIC DNA]</scope>
    <source>
        <strain evidence="6">MBLB1234</strain>
    </source>
</reference>
<feature type="chain" id="PRO_5019375787" description="ATLF-like domain-containing protein" evidence="3">
    <location>
        <begin position="31"/>
        <end position="221"/>
    </location>
</feature>
<dbReference type="InterPro" id="IPR024079">
    <property type="entry name" value="MetalloPept_cat_dom_sf"/>
</dbReference>
<feature type="domain" description="ATLF-like" evidence="4">
    <location>
        <begin position="32"/>
        <end position="218"/>
    </location>
</feature>
<evidence type="ECO:0000313" key="6">
    <source>
        <dbReference type="Proteomes" id="UP000270678"/>
    </source>
</evidence>
<dbReference type="GO" id="GO:0005576">
    <property type="term" value="C:extracellular region"/>
    <property type="evidence" value="ECO:0007669"/>
    <property type="project" value="UniProtKB-SubCell"/>
</dbReference>
<dbReference type="Proteomes" id="UP000270678">
    <property type="component" value="Chromosome"/>
</dbReference>
<comment type="subcellular location">
    <subcellularLocation>
        <location evidence="1">Secreted</location>
    </subcellularLocation>
</comment>
<gene>
    <name evidence="5" type="ORF">EI981_27395</name>
</gene>
<organism evidence="5 6">
    <name type="scientific">Paenibacillus lutimineralis</name>
    <dbReference type="NCBI Taxonomy" id="2707005"/>
    <lineage>
        <taxon>Bacteria</taxon>
        <taxon>Bacillati</taxon>
        <taxon>Bacillota</taxon>
        <taxon>Bacilli</taxon>
        <taxon>Bacillales</taxon>
        <taxon>Paenibacillaceae</taxon>
        <taxon>Paenibacillus</taxon>
    </lineage>
</organism>
<dbReference type="EMBL" id="CP034346">
    <property type="protein sequence ID" value="AZS17792.1"/>
    <property type="molecule type" value="Genomic_DNA"/>
</dbReference>
<evidence type="ECO:0000259" key="4">
    <source>
        <dbReference type="PROSITE" id="PS51995"/>
    </source>
</evidence>
<dbReference type="InterPro" id="IPR014781">
    <property type="entry name" value="Anthrax_toxin_lethal/edema_N/C"/>
</dbReference>
<evidence type="ECO:0000256" key="1">
    <source>
        <dbReference type="ARBA" id="ARBA00004613"/>
    </source>
</evidence>
<keyword evidence="6" id="KW-1185">Reference proteome</keyword>
<evidence type="ECO:0000313" key="5">
    <source>
        <dbReference type="EMBL" id="AZS17792.1"/>
    </source>
</evidence>
<evidence type="ECO:0000256" key="3">
    <source>
        <dbReference type="SAM" id="SignalP"/>
    </source>
</evidence>
<dbReference type="CDD" id="cd20183">
    <property type="entry name" value="M34_PPEP"/>
    <property type="match status" value="1"/>
</dbReference>
<dbReference type="Gene3D" id="3.40.390.10">
    <property type="entry name" value="Collagenase (Catalytic Domain)"/>
    <property type="match status" value="1"/>
</dbReference>
<sequence>MKLIRRIPILFLTCLLIVMSFSTPSSYAQGDTGLLQDIVILPQGNYDKLEADKMMNHLALIPAPLLQALKDKQINIKLVTGKITDEPEFSQYKGVTPRGWENTGLTWDDVPGVSSNIVIARIGYSDKGKGHNGQNLELHETLHAIDRLVLGNISSSSKFTDIWKKEADIDYKGDGYVSAYATEYFAETATLYLYSEQTQARLKQDMPLTYQFMKDLFSKYQ</sequence>
<keyword evidence="3" id="KW-0732">Signal</keyword>
<keyword evidence="2" id="KW-0964">Secreted</keyword>
<accession>A0A3S9V5I8</accession>
<dbReference type="Pfam" id="PF07737">
    <property type="entry name" value="ATLF"/>
    <property type="match status" value="1"/>
</dbReference>